<feature type="transmembrane region" description="Helical" evidence="1">
    <location>
        <begin position="7"/>
        <end position="24"/>
    </location>
</feature>
<dbReference type="RefSeq" id="WP_264485402.1">
    <property type="nucleotide sequence ID" value="NZ_JAPDDT010000001.1"/>
</dbReference>
<organism evidence="2 3">
    <name type="scientific">Luteolibacter arcticus</name>
    <dbReference type="NCBI Taxonomy" id="1581411"/>
    <lineage>
        <taxon>Bacteria</taxon>
        <taxon>Pseudomonadati</taxon>
        <taxon>Verrucomicrobiota</taxon>
        <taxon>Verrucomicrobiia</taxon>
        <taxon>Verrucomicrobiales</taxon>
        <taxon>Verrucomicrobiaceae</taxon>
        <taxon>Luteolibacter</taxon>
    </lineage>
</organism>
<feature type="transmembrane region" description="Helical" evidence="1">
    <location>
        <begin position="72"/>
        <end position="95"/>
    </location>
</feature>
<keyword evidence="1" id="KW-0812">Transmembrane</keyword>
<evidence type="ECO:0000256" key="1">
    <source>
        <dbReference type="SAM" id="Phobius"/>
    </source>
</evidence>
<reference evidence="2 3" key="1">
    <citation type="submission" date="2022-10" db="EMBL/GenBank/DDBJ databases">
        <title>Luteolibacter arcticus strain CCTCC AB 2014275, whole genome shotgun sequencing project.</title>
        <authorList>
            <person name="Zhao G."/>
            <person name="Shen L."/>
        </authorList>
    </citation>
    <scope>NUCLEOTIDE SEQUENCE [LARGE SCALE GENOMIC DNA]</scope>
    <source>
        <strain evidence="2 3">CCTCC AB 2014275</strain>
    </source>
</reference>
<evidence type="ECO:0000313" key="3">
    <source>
        <dbReference type="Proteomes" id="UP001320876"/>
    </source>
</evidence>
<protein>
    <submittedName>
        <fullName evidence="2">Uncharacterized protein</fullName>
    </submittedName>
</protein>
<keyword evidence="3" id="KW-1185">Reference proteome</keyword>
<comment type="caution">
    <text evidence="2">The sequence shown here is derived from an EMBL/GenBank/DDBJ whole genome shotgun (WGS) entry which is preliminary data.</text>
</comment>
<evidence type="ECO:0000313" key="2">
    <source>
        <dbReference type="EMBL" id="MCW1921293.1"/>
    </source>
</evidence>
<gene>
    <name evidence="2" type="ORF">OKA05_01940</name>
</gene>
<feature type="transmembrane region" description="Helical" evidence="1">
    <location>
        <begin position="30"/>
        <end position="51"/>
    </location>
</feature>
<sequence>MKLKRVLRWMLSNAALGLLVWLAVNNVTGAGRLLSFVTWFFAVLIFLIAANNEAKEKLRLRGRSLPAWLSHGVGYTMVFVLVWHGWGFTAFALVICELSEAAIYDGGENGKETA</sequence>
<accession>A0ABT3GCD9</accession>
<name>A0ABT3GCD9_9BACT</name>
<proteinExistence type="predicted"/>
<keyword evidence="1" id="KW-1133">Transmembrane helix</keyword>
<dbReference type="EMBL" id="JAPDDT010000001">
    <property type="protein sequence ID" value="MCW1921293.1"/>
    <property type="molecule type" value="Genomic_DNA"/>
</dbReference>
<keyword evidence="1" id="KW-0472">Membrane</keyword>
<dbReference type="Proteomes" id="UP001320876">
    <property type="component" value="Unassembled WGS sequence"/>
</dbReference>